<dbReference type="OrthoDB" id="9783504at2"/>
<gene>
    <name evidence="2" type="ORF">FHX78_1262</name>
</gene>
<dbReference type="PANTHER" id="PTHR33164:SF43">
    <property type="entry name" value="HTH-TYPE TRANSCRIPTIONAL REPRESSOR YETL"/>
    <property type="match status" value="1"/>
</dbReference>
<dbReference type="GO" id="GO:0003700">
    <property type="term" value="F:DNA-binding transcription factor activity"/>
    <property type="evidence" value="ECO:0007669"/>
    <property type="project" value="InterPro"/>
</dbReference>
<evidence type="ECO:0000313" key="3">
    <source>
        <dbReference type="Proteomes" id="UP000316603"/>
    </source>
</evidence>
<name>A0A561SGN0_9ACTN</name>
<dbReference type="AlphaFoldDB" id="A0A561SGN0"/>
<dbReference type="PROSITE" id="PS50995">
    <property type="entry name" value="HTH_MARR_2"/>
    <property type="match status" value="1"/>
</dbReference>
<dbReference type="EMBL" id="VIWV01000002">
    <property type="protein sequence ID" value="TWF74030.1"/>
    <property type="molecule type" value="Genomic_DNA"/>
</dbReference>
<dbReference type="RefSeq" id="WP_145872347.1">
    <property type="nucleotide sequence ID" value="NZ_BNCE01000037.1"/>
</dbReference>
<evidence type="ECO:0000313" key="2">
    <source>
        <dbReference type="EMBL" id="TWF74030.1"/>
    </source>
</evidence>
<dbReference type="InterPro" id="IPR000835">
    <property type="entry name" value="HTH_MarR-typ"/>
</dbReference>
<dbReference type="SUPFAM" id="SSF46785">
    <property type="entry name" value="Winged helix' DNA-binding domain"/>
    <property type="match status" value="1"/>
</dbReference>
<proteinExistence type="predicted"/>
<evidence type="ECO:0000259" key="1">
    <source>
        <dbReference type="PROSITE" id="PS50995"/>
    </source>
</evidence>
<comment type="caution">
    <text evidence="2">The sequence shown here is derived from an EMBL/GenBank/DDBJ whole genome shotgun (WGS) entry which is preliminary data.</text>
</comment>
<dbReference type="Gene3D" id="1.10.10.10">
    <property type="entry name" value="Winged helix-like DNA-binding domain superfamily/Winged helix DNA-binding domain"/>
    <property type="match status" value="1"/>
</dbReference>
<reference evidence="2 3" key="1">
    <citation type="submission" date="2019-06" db="EMBL/GenBank/DDBJ databases">
        <title>Sequencing the genomes of 1000 actinobacteria strains.</title>
        <authorList>
            <person name="Klenk H.-P."/>
        </authorList>
    </citation>
    <scope>NUCLEOTIDE SEQUENCE [LARGE SCALE GENOMIC DNA]</scope>
    <source>
        <strain evidence="2 3">DSM 41695</strain>
    </source>
</reference>
<dbReference type="SMART" id="SM00347">
    <property type="entry name" value="HTH_MARR"/>
    <property type="match status" value="1"/>
</dbReference>
<dbReference type="Proteomes" id="UP000316603">
    <property type="component" value="Unassembled WGS sequence"/>
</dbReference>
<dbReference type="InterPro" id="IPR036388">
    <property type="entry name" value="WH-like_DNA-bd_sf"/>
</dbReference>
<dbReference type="InterPro" id="IPR039422">
    <property type="entry name" value="MarR/SlyA-like"/>
</dbReference>
<protein>
    <submittedName>
        <fullName evidence="2">MarR family transcriptional regulator</fullName>
    </submittedName>
</protein>
<sequence>MTETDVPGTPPHEQLMVGITRLGQALRISSYRNAGPYRLSPLQADIIVLLAGDLRPRRLNDVAASLASTPPTISDAVKTLTAKALVDRRRDTSDARAVSLTLTRAGEAEAERLARLPAEFAEAMSSLAPEDLAAMLRGMSGMIRSLQDQRAIPVTRMCLTCSHFRPQAHPGSDKPHHCAFVDNAFGDGELRLECPDHLNP</sequence>
<dbReference type="PANTHER" id="PTHR33164">
    <property type="entry name" value="TRANSCRIPTIONAL REGULATOR, MARR FAMILY"/>
    <property type="match status" value="1"/>
</dbReference>
<feature type="domain" description="HTH marR-type" evidence="1">
    <location>
        <begin position="12"/>
        <end position="144"/>
    </location>
</feature>
<dbReference type="GO" id="GO:0006950">
    <property type="term" value="P:response to stress"/>
    <property type="evidence" value="ECO:0007669"/>
    <property type="project" value="TreeGrafter"/>
</dbReference>
<dbReference type="InterPro" id="IPR036390">
    <property type="entry name" value="WH_DNA-bd_sf"/>
</dbReference>
<accession>A0A561SGN0</accession>
<organism evidence="2 3">
    <name type="scientific">Streptomyces capillispiralis</name>
    <dbReference type="NCBI Taxonomy" id="68182"/>
    <lineage>
        <taxon>Bacteria</taxon>
        <taxon>Bacillati</taxon>
        <taxon>Actinomycetota</taxon>
        <taxon>Actinomycetes</taxon>
        <taxon>Kitasatosporales</taxon>
        <taxon>Streptomycetaceae</taxon>
        <taxon>Streptomyces</taxon>
    </lineage>
</organism>
<keyword evidence="3" id="KW-1185">Reference proteome</keyword>